<dbReference type="RefSeq" id="XP_009168650.1">
    <property type="nucleotide sequence ID" value="XM_009170386.1"/>
</dbReference>
<reference evidence="1 2" key="1">
    <citation type="submission" date="2013-11" db="EMBL/GenBank/DDBJ databases">
        <title>Opisthorchis viverrini - life in the bile duct.</title>
        <authorList>
            <person name="Young N.D."/>
            <person name="Nagarajan N."/>
            <person name="Lin S.J."/>
            <person name="Korhonen P.K."/>
            <person name="Jex A.R."/>
            <person name="Hall R.S."/>
            <person name="Safavi-Hemami H."/>
            <person name="Kaewkong W."/>
            <person name="Bertrand D."/>
            <person name="Gao S."/>
            <person name="Seet Q."/>
            <person name="Wongkham S."/>
            <person name="Teh B.T."/>
            <person name="Wongkham C."/>
            <person name="Intapan P.M."/>
            <person name="Maleewong W."/>
            <person name="Yang X."/>
            <person name="Hu M."/>
            <person name="Wang Z."/>
            <person name="Hofmann A."/>
            <person name="Sternberg P.W."/>
            <person name="Tan P."/>
            <person name="Wang J."/>
            <person name="Gasser R.B."/>
        </authorList>
    </citation>
    <scope>NUCLEOTIDE SEQUENCE [LARGE SCALE GENOMIC DNA]</scope>
</reference>
<evidence type="ECO:0000313" key="1">
    <source>
        <dbReference type="EMBL" id="KER27570.1"/>
    </source>
</evidence>
<dbReference type="AlphaFoldDB" id="A0A074ZW27"/>
<proteinExistence type="predicted"/>
<organism evidence="1 2">
    <name type="scientific">Opisthorchis viverrini</name>
    <name type="common">Southeast Asian liver fluke</name>
    <dbReference type="NCBI Taxonomy" id="6198"/>
    <lineage>
        <taxon>Eukaryota</taxon>
        <taxon>Metazoa</taxon>
        <taxon>Spiralia</taxon>
        <taxon>Lophotrochozoa</taxon>
        <taxon>Platyhelminthes</taxon>
        <taxon>Trematoda</taxon>
        <taxon>Digenea</taxon>
        <taxon>Opisthorchiida</taxon>
        <taxon>Opisthorchiata</taxon>
        <taxon>Opisthorchiidae</taxon>
        <taxon>Opisthorchis</taxon>
    </lineage>
</organism>
<name>A0A074ZW27_OPIVI</name>
<dbReference type="GeneID" id="20319570"/>
<sequence length="106" mass="11836">MPKKLWPVYWTHVFRQQVSDETPVVPFRPPDVKCPSQAMNGKPPQIQWSSTKLCGLTKVVTSEEGVLIKGTNRILCVQTDSLLNWVLKQSSVGTTVLLFVDEKPAG</sequence>
<dbReference type="KEGG" id="ovi:T265_05388"/>
<dbReference type="CTD" id="20319570"/>
<evidence type="ECO:0000313" key="2">
    <source>
        <dbReference type="Proteomes" id="UP000054324"/>
    </source>
</evidence>
<dbReference type="Proteomes" id="UP000054324">
    <property type="component" value="Unassembled WGS sequence"/>
</dbReference>
<gene>
    <name evidence="1" type="ORF">T265_05388</name>
</gene>
<dbReference type="EMBL" id="KL596719">
    <property type="protein sequence ID" value="KER27570.1"/>
    <property type="molecule type" value="Genomic_DNA"/>
</dbReference>
<accession>A0A074ZW27</accession>
<protein>
    <submittedName>
        <fullName evidence="1">Uncharacterized protein</fullName>
    </submittedName>
</protein>
<keyword evidence="2" id="KW-1185">Reference proteome</keyword>